<evidence type="ECO:0000256" key="2">
    <source>
        <dbReference type="ARBA" id="ARBA00023445"/>
    </source>
</evidence>
<dbReference type="InterPro" id="IPR050425">
    <property type="entry name" value="NAD(P)_dehydrat-like"/>
</dbReference>
<evidence type="ECO:0000313" key="4">
    <source>
        <dbReference type="EMBL" id="KAF7556593.1"/>
    </source>
</evidence>
<comment type="caution">
    <text evidence="4">The sequence shown here is derived from an EMBL/GenBank/DDBJ whole genome shotgun (WGS) entry which is preliminary data.</text>
</comment>
<name>A0A9P5HJW0_9HYPO</name>
<dbReference type="PANTHER" id="PTHR10366">
    <property type="entry name" value="NAD DEPENDENT EPIMERASE/DEHYDRATASE"/>
    <property type="match status" value="1"/>
</dbReference>
<keyword evidence="5" id="KW-1185">Reference proteome</keyword>
<dbReference type="InterPro" id="IPR001509">
    <property type="entry name" value="Epimerase_deHydtase"/>
</dbReference>
<dbReference type="Gene3D" id="3.40.50.720">
    <property type="entry name" value="NAD(P)-binding Rossmann-like Domain"/>
    <property type="match status" value="1"/>
</dbReference>
<evidence type="ECO:0000259" key="3">
    <source>
        <dbReference type="Pfam" id="PF01370"/>
    </source>
</evidence>
<evidence type="ECO:0000256" key="1">
    <source>
        <dbReference type="ARBA" id="ARBA00023002"/>
    </source>
</evidence>
<dbReference type="InterPro" id="IPR036291">
    <property type="entry name" value="NAD(P)-bd_dom_sf"/>
</dbReference>
<gene>
    <name evidence="4" type="ORF">G7Z17_g1294</name>
</gene>
<reference evidence="4" key="1">
    <citation type="submission" date="2020-03" db="EMBL/GenBank/DDBJ databases">
        <title>Draft Genome Sequence of Cylindrodendrum hubeiense.</title>
        <authorList>
            <person name="Buettner E."/>
            <person name="Kellner H."/>
        </authorList>
    </citation>
    <scope>NUCLEOTIDE SEQUENCE</scope>
    <source>
        <strain evidence="4">IHI 201604</strain>
    </source>
</reference>
<proteinExistence type="inferred from homology"/>
<protein>
    <recommendedName>
        <fullName evidence="3">NAD-dependent epimerase/dehydratase domain-containing protein</fullName>
    </recommendedName>
</protein>
<dbReference type="OrthoDB" id="2735536at2759"/>
<comment type="similarity">
    <text evidence="2">Belongs to the NAD(P)-dependent epimerase/dehydratase family. Dihydroflavonol-4-reductase subfamily.</text>
</comment>
<organism evidence="4 5">
    <name type="scientific">Cylindrodendrum hubeiense</name>
    <dbReference type="NCBI Taxonomy" id="595255"/>
    <lineage>
        <taxon>Eukaryota</taxon>
        <taxon>Fungi</taxon>
        <taxon>Dikarya</taxon>
        <taxon>Ascomycota</taxon>
        <taxon>Pezizomycotina</taxon>
        <taxon>Sordariomycetes</taxon>
        <taxon>Hypocreomycetidae</taxon>
        <taxon>Hypocreales</taxon>
        <taxon>Nectriaceae</taxon>
        <taxon>Cylindrodendrum</taxon>
    </lineage>
</organism>
<accession>A0A9P5HJW0</accession>
<dbReference type="Pfam" id="PF01370">
    <property type="entry name" value="Epimerase"/>
    <property type="match status" value="1"/>
</dbReference>
<sequence length="348" mass="37888">MASLDNVAIPKGSTVLVTGANGLLGSHIADQFLEYGYNVRGTVRDTEKNAWLSQVFEKTHGPGRFELFKVEDMAAEGAFDEASKGVTAVIHTASVVSLDSDPNKVIPDAIAGAVNALKSAYGESSVKRFVLTSSSAAAVSATAETSGTPITEDTFNEGAVKEAWAEPPYGPERAAPVYAASKTQAEQEVWKFHKENREKRPDLVVNTVLPNFNFGKSLDPVNQGYPSSSALPVALYKGEVTWMHKWIVPQYYIDVQDTGRLHVAGAILPHVENQRIFGFAGRFSWDEVLDILRKSEPSKTFPDNFSGGEDPHEIEPRAKAEQLLRDLGRPGWTSLEASVLANVKDLKE</sequence>
<dbReference type="GO" id="GO:0016616">
    <property type="term" value="F:oxidoreductase activity, acting on the CH-OH group of donors, NAD or NADP as acceptor"/>
    <property type="evidence" value="ECO:0007669"/>
    <property type="project" value="TreeGrafter"/>
</dbReference>
<dbReference type="AlphaFoldDB" id="A0A9P5HJW0"/>
<dbReference type="Proteomes" id="UP000722485">
    <property type="component" value="Unassembled WGS sequence"/>
</dbReference>
<dbReference type="PANTHER" id="PTHR10366:SF562">
    <property type="entry name" value="ALDEHYDE REDUCTASE II (AFU_ORTHOLOGUE AFUA_1G11360)"/>
    <property type="match status" value="1"/>
</dbReference>
<feature type="domain" description="NAD-dependent epimerase/dehydratase" evidence="3">
    <location>
        <begin position="15"/>
        <end position="196"/>
    </location>
</feature>
<keyword evidence="1" id="KW-0560">Oxidoreductase</keyword>
<evidence type="ECO:0000313" key="5">
    <source>
        <dbReference type="Proteomes" id="UP000722485"/>
    </source>
</evidence>
<dbReference type="EMBL" id="JAANBB010000011">
    <property type="protein sequence ID" value="KAF7556593.1"/>
    <property type="molecule type" value="Genomic_DNA"/>
</dbReference>
<dbReference type="SUPFAM" id="SSF51735">
    <property type="entry name" value="NAD(P)-binding Rossmann-fold domains"/>
    <property type="match status" value="1"/>
</dbReference>